<evidence type="ECO:0000256" key="3">
    <source>
        <dbReference type="ARBA" id="ARBA00023027"/>
    </source>
</evidence>
<dbReference type="SUPFAM" id="SSF52283">
    <property type="entry name" value="Formate/glycerate dehydrogenase catalytic domain-like"/>
    <property type="match status" value="1"/>
</dbReference>
<dbReference type="Pfam" id="PF00389">
    <property type="entry name" value="2-Hacid_dh"/>
    <property type="match status" value="1"/>
</dbReference>
<dbReference type="InterPro" id="IPR036291">
    <property type="entry name" value="NAD(P)-bd_dom_sf"/>
</dbReference>
<dbReference type="RefSeq" id="WP_186834812.1">
    <property type="nucleotide sequence ID" value="NZ_JACOOQ010000005.1"/>
</dbReference>
<evidence type="ECO:0000259" key="6">
    <source>
        <dbReference type="Pfam" id="PF02826"/>
    </source>
</evidence>
<evidence type="ECO:0000256" key="4">
    <source>
        <dbReference type="RuleBase" id="RU003719"/>
    </source>
</evidence>
<dbReference type="InterPro" id="IPR050418">
    <property type="entry name" value="D-iso_2-hydroxyacid_DH_PdxB"/>
</dbReference>
<evidence type="ECO:0000259" key="5">
    <source>
        <dbReference type="Pfam" id="PF00389"/>
    </source>
</evidence>
<dbReference type="GO" id="GO:0051287">
    <property type="term" value="F:NAD binding"/>
    <property type="evidence" value="ECO:0007669"/>
    <property type="project" value="InterPro"/>
</dbReference>
<keyword evidence="2 4" id="KW-0560">Oxidoreductase</keyword>
<dbReference type="InterPro" id="IPR006139">
    <property type="entry name" value="D-isomer_2_OHA_DH_cat_dom"/>
</dbReference>
<feature type="domain" description="D-isomer specific 2-hydroxyacid dehydrogenase catalytic" evidence="5">
    <location>
        <begin position="15"/>
        <end position="316"/>
    </location>
</feature>
<dbReference type="PROSITE" id="PS00670">
    <property type="entry name" value="D_2_HYDROXYACID_DH_2"/>
    <property type="match status" value="1"/>
</dbReference>
<dbReference type="InterPro" id="IPR006140">
    <property type="entry name" value="D-isomer_DH_NAD-bd"/>
</dbReference>
<evidence type="ECO:0000313" key="7">
    <source>
        <dbReference type="EMBL" id="MBC5639643.1"/>
    </source>
</evidence>
<accession>A0A8I0A469</accession>
<dbReference type="Gene3D" id="3.40.50.720">
    <property type="entry name" value="NAD(P)-binding Rossmann-like Domain"/>
    <property type="match status" value="2"/>
</dbReference>
<evidence type="ECO:0000256" key="2">
    <source>
        <dbReference type="ARBA" id="ARBA00023002"/>
    </source>
</evidence>
<sequence>MKKNIVILDGKSLGDVSYDKLKKYGNFTYYDTTSYEEVRTRIKDAHIVFTNKVVLDKGNLSAAENLELICEVATGFNNIDIEYAKERNIAVTNVAGYSTSTVVQHTFATALALMDEVLYYDNFVKSGEYSKCGLFTCLNKPFNEIEGKTWGIIGLGNIGIRVAKIAEVFGAKVIYYSTSGKNSSKDFERVSFEELLKESDIISIHAPLNEKTDRLINYDALCQMKKSSILINMGRGPIVCEEDLAKALNEGKIKGAALDVFEIEPIKEDSPILKVEDKEKLILSPHIAWASVEARGRLFDEVISNIEAFYNGEERNRVENQK</sequence>
<dbReference type="SUPFAM" id="SSF51735">
    <property type="entry name" value="NAD(P)-binding Rossmann-fold domains"/>
    <property type="match status" value="1"/>
</dbReference>
<keyword evidence="8" id="KW-1185">Reference proteome</keyword>
<protein>
    <submittedName>
        <fullName evidence="7">D-2-hydroxyacid dehydrogenase</fullName>
    </submittedName>
</protein>
<organism evidence="7 8">
    <name type="scientific">Clostridium lentum</name>
    <dbReference type="NCBI Taxonomy" id="2763037"/>
    <lineage>
        <taxon>Bacteria</taxon>
        <taxon>Bacillati</taxon>
        <taxon>Bacillota</taxon>
        <taxon>Clostridia</taxon>
        <taxon>Eubacteriales</taxon>
        <taxon>Clostridiaceae</taxon>
        <taxon>Clostridium</taxon>
    </lineage>
</organism>
<dbReference type="Proteomes" id="UP000662088">
    <property type="component" value="Unassembled WGS sequence"/>
</dbReference>
<comment type="caution">
    <text evidence="7">The sequence shown here is derived from an EMBL/GenBank/DDBJ whole genome shotgun (WGS) entry which is preliminary data.</text>
</comment>
<gene>
    <name evidence="7" type="ORF">H8R92_04195</name>
</gene>
<reference evidence="7" key="1">
    <citation type="submission" date="2020-08" db="EMBL/GenBank/DDBJ databases">
        <title>Genome public.</title>
        <authorList>
            <person name="Liu C."/>
            <person name="Sun Q."/>
        </authorList>
    </citation>
    <scope>NUCLEOTIDE SEQUENCE</scope>
    <source>
        <strain evidence="7">NSJ-42</strain>
    </source>
</reference>
<dbReference type="AlphaFoldDB" id="A0A8I0A469"/>
<proteinExistence type="inferred from homology"/>
<dbReference type="NCBIfam" id="NF006263">
    <property type="entry name" value="PRK08410.1"/>
    <property type="match status" value="1"/>
</dbReference>
<name>A0A8I0A469_9CLOT</name>
<dbReference type="InterPro" id="IPR029753">
    <property type="entry name" value="D-isomer_DH_CS"/>
</dbReference>
<feature type="domain" description="D-isomer specific 2-hydroxyacid dehydrogenase NAD-binding" evidence="6">
    <location>
        <begin position="108"/>
        <end position="288"/>
    </location>
</feature>
<evidence type="ECO:0000256" key="1">
    <source>
        <dbReference type="ARBA" id="ARBA00005854"/>
    </source>
</evidence>
<keyword evidence="3" id="KW-0520">NAD</keyword>
<comment type="similarity">
    <text evidence="1 4">Belongs to the D-isomer specific 2-hydroxyacid dehydrogenase family.</text>
</comment>
<dbReference type="Pfam" id="PF02826">
    <property type="entry name" value="2-Hacid_dh_C"/>
    <property type="match status" value="1"/>
</dbReference>
<evidence type="ECO:0000313" key="8">
    <source>
        <dbReference type="Proteomes" id="UP000662088"/>
    </source>
</evidence>
<dbReference type="EMBL" id="JACOOQ010000005">
    <property type="protein sequence ID" value="MBC5639643.1"/>
    <property type="molecule type" value="Genomic_DNA"/>
</dbReference>
<dbReference type="PANTHER" id="PTHR43761">
    <property type="entry name" value="D-ISOMER SPECIFIC 2-HYDROXYACID DEHYDROGENASE FAMILY PROTEIN (AFU_ORTHOLOGUE AFUA_1G13630)"/>
    <property type="match status" value="1"/>
</dbReference>
<dbReference type="PANTHER" id="PTHR43761:SF1">
    <property type="entry name" value="D-ISOMER SPECIFIC 2-HYDROXYACID DEHYDROGENASE CATALYTIC DOMAIN-CONTAINING PROTEIN-RELATED"/>
    <property type="match status" value="1"/>
</dbReference>
<dbReference type="GO" id="GO:0016616">
    <property type="term" value="F:oxidoreductase activity, acting on the CH-OH group of donors, NAD or NADP as acceptor"/>
    <property type="evidence" value="ECO:0007669"/>
    <property type="project" value="InterPro"/>
</dbReference>